<dbReference type="InterPro" id="IPR013217">
    <property type="entry name" value="Methyltransf_12"/>
</dbReference>
<dbReference type="InterPro" id="IPR001227">
    <property type="entry name" value="Ac_transferase_dom_sf"/>
</dbReference>
<keyword evidence="3" id="KW-0489">Methyltransferase</keyword>
<keyword evidence="11" id="KW-1185">Reference proteome</keyword>
<dbReference type="SUPFAM" id="SSF52151">
    <property type="entry name" value="FabD/lysophospholipase-like"/>
    <property type="match status" value="1"/>
</dbReference>
<dbReference type="GO" id="GO:0006633">
    <property type="term" value="P:fatty acid biosynthetic process"/>
    <property type="evidence" value="ECO:0007669"/>
    <property type="project" value="InterPro"/>
</dbReference>
<dbReference type="InterPro" id="IPR049552">
    <property type="entry name" value="PKS_DH_N"/>
</dbReference>
<dbReference type="Pfam" id="PF14765">
    <property type="entry name" value="PS-DH"/>
    <property type="match status" value="1"/>
</dbReference>
<dbReference type="GO" id="GO:0031177">
    <property type="term" value="F:phosphopantetheine binding"/>
    <property type="evidence" value="ECO:0007669"/>
    <property type="project" value="InterPro"/>
</dbReference>
<evidence type="ECO:0000256" key="3">
    <source>
        <dbReference type="ARBA" id="ARBA00022603"/>
    </source>
</evidence>
<dbReference type="InterPro" id="IPR057326">
    <property type="entry name" value="KR_dom"/>
</dbReference>
<evidence type="ECO:0000256" key="5">
    <source>
        <dbReference type="ARBA" id="ARBA00023268"/>
    </source>
</evidence>
<protein>
    <recommendedName>
        <fullName evidence="12">Carrier domain-containing protein</fullName>
    </recommendedName>
</protein>
<evidence type="ECO:0008006" key="12">
    <source>
        <dbReference type="Google" id="ProtNLM"/>
    </source>
</evidence>
<dbReference type="SUPFAM" id="SSF53335">
    <property type="entry name" value="S-adenosyl-L-methionine-dependent methyltransferases"/>
    <property type="match status" value="1"/>
</dbReference>
<dbReference type="InterPro" id="IPR016036">
    <property type="entry name" value="Malonyl_transacylase_ACP-bd"/>
</dbReference>
<dbReference type="SUPFAM" id="SSF47336">
    <property type="entry name" value="ACP-like"/>
    <property type="match status" value="1"/>
</dbReference>
<dbReference type="GO" id="GO:0032259">
    <property type="term" value="P:methylation"/>
    <property type="evidence" value="ECO:0007669"/>
    <property type="project" value="UniProtKB-KW"/>
</dbReference>
<dbReference type="SUPFAM" id="SSF55048">
    <property type="entry name" value="Probable ACP-binding domain of malonyl-CoA ACP transacylase"/>
    <property type="match status" value="1"/>
</dbReference>
<dbReference type="Gene3D" id="3.40.50.150">
    <property type="entry name" value="Vaccinia Virus protein VP39"/>
    <property type="match status" value="1"/>
</dbReference>
<keyword evidence="2" id="KW-0597">Phosphoprotein</keyword>
<keyword evidence="1" id="KW-0596">Phosphopantetheine</keyword>
<feature type="domain" description="Carrier" evidence="7">
    <location>
        <begin position="2415"/>
        <end position="2493"/>
    </location>
</feature>
<dbReference type="EMBL" id="JAPZBT010000003">
    <property type="protein sequence ID" value="KAJ5365948.1"/>
    <property type="molecule type" value="Genomic_DNA"/>
</dbReference>
<dbReference type="PROSITE" id="PS00606">
    <property type="entry name" value="KS3_1"/>
    <property type="match status" value="1"/>
</dbReference>
<accession>A0A9W9V218</accession>
<feature type="active site" description="Proton donor; for dehydratase activity" evidence="6">
    <location>
        <position position="1165"/>
    </location>
</feature>
<dbReference type="SMART" id="SM00826">
    <property type="entry name" value="PKS_DH"/>
    <property type="match status" value="1"/>
</dbReference>
<dbReference type="InterPro" id="IPR032821">
    <property type="entry name" value="PKS_assoc"/>
</dbReference>
<dbReference type="PANTHER" id="PTHR43775:SF48">
    <property type="entry name" value="HIGHLY REDUCING POLYKETIDE SYNTHASE SDGA"/>
    <property type="match status" value="1"/>
</dbReference>
<dbReference type="SMART" id="SM00823">
    <property type="entry name" value="PKS_PP"/>
    <property type="match status" value="1"/>
</dbReference>
<comment type="caution">
    <text evidence="10">The sequence shown here is derived from an EMBL/GenBank/DDBJ whole genome shotgun (WGS) entry which is preliminary data.</text>
</comment>
<sequence length="2504" mass="274589">MTFEPIAIIGTGCKFPGSSSTPPRLWDLLSKPRDVASKPPPSRFNIDGFYHPNPTNPLTLNVTESYFLNEDVRLFDASFFNIAANEATSLDPQQRMLLETVYESLEAAGLRLEALRGSSTGVFCGVMCADWEALLALDKVVPEYAISGVARNNLANRISYFFDWNGPSMSIDTACSSSLVALHQGISALQRGECSLVTVVGTNLILGPTLYFAASNLQMLSPESRGRMWDHKANGYVRGEGLASVVLKRLSDAIADGDPIESVIRASGVNQDGRTLGLTMPSGKAQESLIRSTYALAGLDVNRPEDRPQYFEAHGTGTQAGDFQEATGIYNAFFADEVTQSPKDPLYVGSIKTVLGHSEGCAGLAGIIKASLCIQNGQIPPNMHFEKLNPKLEPYTAHLNVSTELKEWPVLPAGVPRRVSVNSFGFGGTNSHAILEGYEVNLEKTQKTIENGVDGANGEKAHGAKVNGANGVNKPTPVVAPFAFSAASERTLGAVLTQYDAYLAENHNTDPLDLSWSLIQKRSALKYRLTLYASTIDDLRAEIKKELELRKANEASTVVVRSDTERKRIVGIFTGQGAQWPQMGLDLISAFPAARGWLEDLQKSLDTLPTEYRPTFSLLDELAAPKGPSRVQEAEVAQPLCTAVQILLVNVLREIGIEFEKVVGHSSGEVAAAYAAGVLNAHDAIRIAYLRGKVARMAGSNDKKGGMLAAGLSFDEATSFCEQSQFQGQISIAACNSPSSVTLSGDADAIKEAEQVLKSHGKFARLVLVDTAYHSHHMEPCEEPYLRAMGGCEIKLGEPTSTVWYSTVHGGKKLDSASHGDVLTGEYWKDNMRQPVLFHQALMTAFTDTASSLIVEVGPHPALKGPVLQGLSEVLKTASNVPYVGTLRRGETGVAALAETAGSLWAYLGSDGINIAKLLSLSHPSKENRFIKGLPHYPFDHSQSYWTETRKSKAYLYREPRNELLGDLSEENAEGEWRWRNFLIRSNMEYLDGHQIQSQTIFPATGYIAIALEAAGKIAVAEGRSLQLVQVNDLVIGKAIAFPEDDKGIEISFRVYNMISESETTTATFNLYADVGGVLKSCASGQLVVSWGESQIDGLPSRLSSTSGMSTVDIDDFYESLGKLGYGYTGLFRGITSMKRKLDTSSGLLNNFTDDALLLHPTTMDCGLQCLLGAVGTPGDGELSTLQIPTRIQRATINPMFCGRIGIPVGKSLFFDAAVTSAGPDGVSGDVGLFTLQGHGVIQFEGIQVSPLMRPGESNDRSMFSEVQWGNFEPDVEPEHPPPLQFWSGEMDDPQHMCFLVIKELLAGLTPDDREKLEGHRKDIVAWFDHVTSLTRQGRYTLCKQEWADEDPQEMLTILAKTAQPIIVEMTDKIRQYFPGFLRNEISMIEIYREDNLLTRFYDKEQELKYMSLRVGDVAAQLAFKYPRMKILEIGAGTASATRAVIGRIGHYFHSYTFTDISAGFFEDAEITFAQYADQMVYRVLDIEKDPIEQGFEAGAYDLVIAANVLHATKFLETTMINARRLIKPGGHLIALEITNEHILQDALLFCPFEGWWLGKEDNRPWGPKISVEKWEALLRQTGYSGINAILPAQDKEQYSYWGYSTFVTQAVNDRVQRLRKPLAISDPDSEKHESLMIIGGATNSTSQLVPALLKLLCPFFHTFNYTSKMEFLNEHSAHCIESPTEVLCLADMDAPCFQEMNESKLRSLKRVLAMSKRLLWVTVGSESQNPYLSMSKGFLSCIGYEYKGSLHQYLNIVEPKDVNVELIATALMRMVHSECTNDYSHSSAVDSVELELRFENNTLKIPRIMNATGLNRRYAATKRAVQQQLDIGQSAVDLSFNGDQVELSAAREYFTDGSFSHPQSTVQIRVRRSLSTAFKINGAGFLNLISGEDIVSKSRVVGVTDKYSSTVSIPSSWSSKIPDNIGEAEEAEFLVALAHAALANSLVKEAAPNTSILIHGANEPLRHAVWCQAVAKGIQPYFSTSDASAKSSGDNTLFLHERSTAQTLAQVLPTNLSVAANFSNTPHGLFSRLEKFLPKNVRREDMGTLTMREPSLSQDFQVHAVTKVFNTARVIAAQINLGLSWHSAGLHGRHETKVLGLPEFIARGANVRSNEIEILDWTAVPELPVQISPASSQVKLNGNKTYLLVGMSGDLGQSVCRWMITRGAKNIVLTSRNPKVDSTWIEEMTRLGARVAIEAMDVTDRESILNVNRIICRTLPPSAECDVELENVLSTYKPKIVGSRLLEEIYGHEDLDFFILFGSATSILGNIGQSSYGAATNYMRSLIRRRREENLVGSIIHPAEVRGVGYISRMGSELSRRMAGHVGAHIVSEKDLHETMAEGILAGIPRAGRNPEVISGFTAHDPEEKPDIIWYSNPLTWPLVDYRLRSSSSQFDTTAIPIKKQLEAVDGMDEAAEVVLAALSAKITQKLHLSDSVAVTADSRLTELGADSLVAVDIRTWFLKELEVEIPVLQIQSGASIGDLANSASLKLPASLIPKVQKP</sequence>
<dbReference type="InterPro" id="IPR020841">
    <property type="entry name" value="PKS_Beta-ketoAc_synthase_dom"/>
</dbReference>
<dbReference type="InterPro" id="IPR014030">
    <property type="entry name" value="Ketoacyl_synth_N"/>
</dbReference>
<dbReference type="InterPro" id="IPR009081">
    <property type="entry name" value="PP-bd_ACP"/>
</dbReference>
<dbReference type="GeneID" id="81465746"/>
<dbReference type="GO" id="GO:0030639">
    <property type="term" value="P:polyketide biosynthetic process"/>
    <property type="evidence" value="ECO:0007669"/>
    <property type="project" value="UniProtKB-ARBA"/>
</dbReference>
<evidence type="ECO:0000259" key="7">
    <source>
        <dbReference type="PROSITE" id="PS50075"/>
    </source>
</evidence>
<dbReference type="Gene3D" id="3.40.47.10">
    <property type="match status" value="1"/>
</dbReference>
<dbReference type="InterPro" id="IPR016039">
    <property type="entry name" value="Thiolase-like"/>
</dbReference>
<dbReference type="GO" id="GO:0008168">
    <property type="term" value="F:methyltransferase activity"/>
    <property type="evidence" value="ECO:0007669"/>
    <property type="project" value="UniProtKB-KW"/>
</dbReference>
<dbReference type="InterPro" id="IPR042104">
    <property type="entry name" value="PKS_dehydratase_sf"/>
</dbReference>
<dbReference type="InterPro" id="IPR013968">
    <property type="entry name" value="PKS_KR"/>
</dbReference>
<dbReference type="InterPro" id="IPR049900">
    <property type="entry name" value="PKS_mFAS_DH"/>
</dbReference>
<dbReference type="Gene3D" id="3.40.50.720">
    <property type="entry name" value="NAD(P)-binding Rossmann-like Domain"/>
    <property type="match status" value="1"/>
</dbReference>
<dbReference type="InterPro" id="IPR016035">
    <property type="entry name" value="Acyl_Trfase/lysoPLipase"/>
</dbReference>
<evidence type="ECO:0000256" key="1">
    <source>
        <dbReference type="ARBA" id="ARBA00022450"/>
    </source>
</evidence>
<evidence type="ECO:0000313" key="11">
    <source>
        <dbReference type="Proteomes" id="UP001147752"/>
    </source>
</evidence>
<dbReference type="OrthoDB" id="329835at2759"/>
<dbReference type="InterPro" id="IPR050091">
    <property type="entry name" value="PKS_NRPS_Biosynth_Enz"/>
</dbReference>
<dbReference type="Pfam" id="PF00698">
    <property type="entry name" value="Acyl_transf_1"/>
    <property type="match status" value="1"/>
</dbReference>
<dbReference type="Proteomes" id="UP001147752">
    <property type="component" value="Unassembled WGS sequence"/>
</dbReference>
<dbReference type="Gene3D" id="1.10.1200.10">
    <property type="entry name" value="ACP-like"/>
    <property type="match status" value="1"/>
</dbReference>
<dbReference type="Pfam" id="PF21089">
    <property type="entry name" value="PKS_DH_N"/>
    <property type="match status" value="1"/>
</dbReference>
<dbReference type="InterPro" id="IPR020807">
    <property type="entry name" value="PKS_DH"/>
</dbReference>
<feature type="active site" description="Proton acceptor; for dehydratase activity" evidence="6">
    <location>
        <position position="994"/>
    </location>
</feature>
<dbReference type="Pfam" id="PF02801">
    <property type="entry name" value="Ketoacyl-synt_C"/>
    <property type="match status" value="1"/>
</dbReference>
<dbReference type="Gene3D" id="3.30.70.3290">
    <property type="match status" value="1"/>
</dbReference>
<dbReference type="InterPro" id="IPR014043">
    <property type="entry name" value="Acyl_transferase_dom"/>
</dbReference>
<dbReference type="SMART" id="SM00822">
    <property type="entry name" value="PKS_KR"/>
    <property type="match status" value="1"/>
</dbReference>
<dbReference type="SMART" id="SM00827">
    <property type="entry name" value="PKS_AT"/>
    <property type="match status" value="1"/>
</dbReference>
<keyword evidence="5" id="KW-0511">Multifunctional enzyme</keyword>
<dbReference type="Gene3D" id="3.40.366.10">
    <property type="entry name" value="Malonyl-Coenzyme A Acyl Carrier Protein, domain 2"/>
    <property type="match status" value="1"/>
</dbReference>
<dbReference type="InterPro" id="IPR049551">
    <property type="entry name" value="PKS_DH_C"/>
</dbReference>
<dbReference type="InterPro" id="IPR029063">
    <property type="entry name" value="SAM-dependent_MTases_sf"/>
</dbReference>
<dbReference type="PROSITE" id="PS52004">
    <property type="entry name" value="KS3_2"/>
    <property type="match status" value="1"/>
</dbReference>
<name>A0A9W9V218_9EURO</name>
<dbReference type="CDD" id="cd02440">
    <property type="entry name" value="AdoMet_MTases"/>
    <property type="match status" value="1"/>
</dbReference>
<dbReference type="SUPFAM" id="SSF53901">
    <property type="entry name" value="Thiolase-like"/>
    <property type="match status" value="1"/>
</dbReference>
<dbReference type="RefSeq" id="XP_056577414.1">
    <property type="nucleotide sequence ID" value="XM_056726563.1"/>
</dbReference>
<dbReference type="InterPro" id="IPR036291">
    <property type="entry name" value="NAD(P)-bd_dom_sf"/>
</dbReference>
<dbReference type="Pfam" id="PF00109">
    <property type="entry name" value="ketoacyl-synt"/>
    <property type="match status" value="1"/>
</dbReference>
<dbReference type="InterPro" id="IPR018201">
    <property type="entry name" value="Ketoacyl_synth_AS"/>
</dbReference>
<keyword evidence="4" id="KW-0808">Transferase</keyword>
<proteinExistence type="predicted"/>
<evidence type="ECO:0000256" key="2">
    <source>
        <dbReference type="ARBA" id="ARBA00022553"/>
    </source>
</evidence>
<gene>
    <name evidence="10" type="ORF">N7517_008834</name>
</gene>
<feature type="region of interest" description="C-terminal hotdog fold" evidence="6">
    <location>
        <begin position="1109"/>
        <end position="1258"/>
    </location>
</feature>
<dbReference type="SUPFAM" id="SSF51735">
    <property type="entry name" value="NAD(P)-binding Rossmann-fold domains"/>
    <property type="match status" value="1"/>
</dbReference>
<dbReference type="Gene3D" id="3.10.129.110">
    <property type="entry name" value="Polyketide synthase dehydratase"/>
    <property type="match status" value="1"/>
</dbReference>
<feature type="domain" description="PKS/mFAS DH" evidence="9">
    <location>
        <begin position="962"/>
        <end position="1258"/>
    </location>
</feature>
<dbReference type="InterPro" id="IPR006162">
    <property type="entry name" value="Ppantetheine_attach_site"/>
</dbReference>
<reference evidence="10" key="2">
    <citation type="journal article" date="2023" name="IMA Fungus">
        <title>Comparative genomic study of the Penicillium genus elucidates a diverse pangenome and 15 lateral gene transfer events.</title>
        <authorList>
            <person name="Petersen C."/>
            <person name="Sorensen T."/>
            <person name="Nielsen M.R."/>
            <person name="Sondergaard T.E."/>
            <person name="Sorensen J.L."/>
            <person name="Fitzpatrick D.A."/>
            <person name="Frisvad J.C."/>
            <person name="Nielsen K.L."/>
        </authorList>
    </citation>
    <scope>NUCLEOTIDE SEQUENCE</scope>
    <source>
        <strain evidence="10">IBT 3081</strain>
    </source>
</reference>
<dbReference type="PANTHER" id="PTHR43775">
    <property type="entry name" value="FATTY ACID SYNTHASE"/>
    <property type="match status" value="1"/>
</dbReference>
<dbReference type="InterPro" id="IPR036736">
    <property type="entry name" value="ACP-like_sf"/>
</dbReference>
<dbReference type="GO" id="GO:1901336">
    <property type="term" value="P:lactone biosynthetic process"/>
    <property type="evidence" value="ECO:0007669"/>
    <property type="project" value="UniProtKB-ARBA"/>
</dbReference>
<dbReference type="CDD" id="cd00833">
    <property type="entry name" value="PKS"/>
    <property type="match status" value="1"/>
</dbReference>
<evidence type="ECO:0000256" key="4">
    <source>
        <dbReference type="ARBA" id="ARBA00022679"/>
    </source>
</evidence>
<dbReference type="Pfam" id="PF08242">
    <property type="entry name" value="Methyltransf_12"/>
    <property type="match status" value="1"/>
</dbReference>
<evidence type="ECO:0000256" key="6">
    <source>
        <dbReference type="PROSITE-ProRule" id="PRU01363"/>
    </source>
</evidence>
<evidence type="ECO:0000313" key="10">
    <source>
        <dbReference type="EMBL" id="KAJ5365948.1"/>
    </source>
</evidence>
<dbReference type="Pfam" id="PF00550">
    <property type="entry name" value="PP-binding"/>
    <property type="match status" value="1"/>
</dbReference>
<reference evidence="10" key="1">
    <citation type="submission" date="2022-12" db="EMBL/GenBank/DDBJ databases">
        <authorList>
            <person name="Petersen C."/>
        </authorList>
    </citation>
    <scope>NUCLEOTIDE SEQUENCE</scope>
    <source>
        <strain evidence="10">IBT 3081</strain>
    </source>
</reference>
<organism evidence="10 11">
    <name type="scientific">Penicillium concentricum</name>
    <dbReference type="NCBI Taxonomy" id="293559"/>
    <lineage>
        <taxon>Eukaryota</taxon>
        <taxon>Fungi</taxon>
        <taxon>Dikarya</taxon>
        <taxon>Ascomycota</taxon>
        <taxon>Pezizomycotina</taxon>
        <taxon>Eurotiomycetes</taxon>
        <taxon>Eurotiomycetidae</taxon>
        <taxon>Eurotiales</taxon>
        <taxon>Aspergillaceae</taxon>
        <taxon>Penicillium</taxon>
    </lineage>
</organism>
<dbReference type="GO" id="GO:0004312">
    <property type="term" value="F:fatty acid synthase activity"/>
    <property type="evidence" value="ECO:0007669"/>
    <property type="project" value="TreeGrafter"/>
</dbReference>
<evidence type="ECO:0000259" key="9">
    <source>
        <dbReference type="PROSITE" id="PS52019"/>
    </source>
</evidence>
<dbReference type="InterPro" id="IPR020806">
    <property type="entry name" value="PKS_PP-bd"/>
</dbReference>
<dbReference type="Pfam" id="PF08659">
    <property type="entry name" value="KR"/>
    <property type="match status" value="1"/>
</dbReference>
<feature type="region of interest" description="N-terminal hotdog fold" evidence="6">
    <location>
        <begin position="962"/>
        <end position="1094"/>
    </location>
</feature>
<dbReference type="SMART" id="SM00825">
    <property type="entry name" value="PKS_KS"/>
    <property type="match status" value="1"/>
</dbReference>
<dbReference type="PROSITE" id="PS52019">
    <property type="entry name" value="PKS_MFAS_DH"/>
    <property type="match status" value="1"/>
</dbReference>
<dbReference type="InterPro" id="IPR014031">
    <property type="entry name" value="Ketoacyl_synth_C"/>
</dbReference>
<feature type="domain" description="Ketosynthase family 3 (KS3)" evidence="8">
    <location>
        <begin position="3"/>
        <end position="437"/>
    </location>
</feature>
<evidence type="ECO:0000259" key="8">
    <source>
        <dbReference type="PROSITE" id="PS52004"/>
    </source>
</evidence>
<dbReference type="PROSITE" id="PS50075">
    <property type="entry name" value="CARRIER"/>
    <property type="match status" value="1"/>
</dbReference>
<dbReference type="Pfam" id="PF16197">
    <property type="entry name" value="KAsynt_C_assoc"/>
    <property type="match status" value="1"/>
</dbReference>
<dbReference type="GO" id="GO:0004315">
    <property type="term" value="F:3-oxoacyl-[acyl-carrier-protein] synthase activity"/>
    <property type="evidence" value="ECO:0007669"/>
    <property type="project" value="InterPro"/>
</dbReference>
<dbReference type="PROSITE" id="PS00012">
    <property type="entry name" value="PHOSPHOPANTETHEINE"/>
    <property type="match status" value="1"/>
</dbReference>